<dbReference type="OrthoDB" id="2422126at2759"/>
<dbReference type="SUPFAM" id="SSF50370">
    <property type="entry name" value="Ricin B-like lectins"/>
    <property type="match status" value="1"/>
</dbReference>
<protein>
    <recommendedName>
        <fullName evidence="4">Ricin B lectin domain-containing protein</fullName>
    </recommendedName>
</protein>
<evidence type="ECO:0000256" key="1">
    <source>
        <dbReference type="SAM" id="SignalP"/>
    </source>
</evidence>
<dbReference type="EMBL" id="JAAAIN010001791">
    <property type="protein sequence ID" value="KAG0300161.1"/>
    <property type="molecule type" value="Genomic_DNA"/>
</dbReference>
<evidence type="ECO:0008006" key="4">
    <source>
        <dbReference type="Google" id="ProtNLM"/>
    </source>
</evidence>
<gene>
    <name evidence="2" type="ORF">BGZ97_003366</name>
</gene>
<accession>A0A9P6QUM0</accession>
<keyword evidence="1" id="KW-0732">Signal</keyword>
<evidence type="ECO:0000313" key="2">
    <source>
        <dbReference type="EMBL" id="KAG0300161.1"/>
    </source>
</evidence>
<comment type="caution">
    <text evidence="2">The sequence shown here is derived from an EMBL/GenBank/DDBJ whole genome shotgun (WGS) entry which is preliminary data.</text>
</comment>
<sequence length="180" mass="19703">MRPSTSIALFAVLALLLNLALTTLAAEPLFPNGNYVIFKGTYHFPAGHKYFTGSPNPSNWAVTLESKSTTPDKLQVWKLRNHSSGSISLELVGKSGYYLGEGRSGGLPGAYLGTNNANQQKWKITRVLGGDLTKYKLTFPRKFQNRTLVVDDSPDSTTPTRIALAYEDLEITQAFKFGSA</sequence>
<dbReference type="InterPro" id="IPR035992">
    <property type="entry name" value="Ricin_B-like_lectins"/>
</dbReference>
<feature type="chain" id="PRO_5040151724" description="Ricin B lectin domain-containing protein" evidence="1">
    <location>
        <begin position="26"/>
        <end position="180"/>
    </location>
</feature>
<dbReference type="CDD" id="cd00161">
    <property type="entry name" value="beta-trefoil_Ricin-like"/>
    <property type="match status" value="1"/>
</dbReference>
<dbReference type="Proteomes" id="UP000823405">
    <property type="component" value="Unassembled WGS sequence"/>
</dbReference>
<name>A0A9P6QUM0_9FUNG</name>
<proteinExistence type="predicted"/>
<evidence type="ECO:0000313" key="3">
    <source>
        <dbReference type="Proteomes" id="UP000823405"/>
    </source>
</evidence>
<reference evidence="2" key="1">
    <citation type="journal article" date="2020" name="Fungal Divers.">
        <title>Resolving the Mortierellaceae phylogeny through synthesis of multi-gene phylogenetics and phylogenomics.</title>
        <authorList>
            <person name="Vandepol N."/>
            <person name="Liber J."/>
            <person name="Desiro A."/>
            <person name="Na H."/>
            <person name="Kennedy M."/>
            <person name="Barry K."/>
            <person name="Grigoriev I.V."/>
            <person name="Miller A.N."/>
            <person name="O'Donnell K."/>
            <person name="Stajich J.E."/>
            <person name="Bonito G."/>
        </authorList>
    </citation>
    <scope>NUCLEOTIDE SEQUENCE</scope>
    <source>
        <strain evidence="2">NVP60</strain>
    </source>
</reference>
<organism evidence="2 3">
    <name type="scientific">Linnemannia gamsii</name>
    <dbReference type="NCBI Taxonomy" id="64522"/>
    <lineage>
        <taxon>Eukaryota</taxon>
        <taxon>Fungi</taxon>
        <taxon>Fungi incertae sedis</taxon>
        <taxon>Mucoromycota</taxon>
        <taxon>Mortierellomycotina</taxon>
        <taxon>Mortierellomycetes</taxon>
        <taxon>Mortierellales</taxon>
        <taxon>Mortierellaceae</taxon>
        <taxon>Linnemannia</taxon>
    </lineage>
</organism>
<feature type="signal peptide" evidence="1">
    <location>
        <begin position="1"/>
        <end position="25"/>
    </location>
</feature>
<keyword evidence="3" id="KW-1185">Reference proteome</keyword>
<dbReference type="AlphaFoldDB" id="A0A9P6QUM0"/>